<dbReference type="Proteomes" id="UP000323000">
    <property type="component" value="Chromosome 12"/>
</dbReference>
<dbReference type="GO" id="GO:0005525">
    <property type="term" value="F:GTP binding"/>
    <property type="evidence" value="ECO:0007669"/>
    <property type="project" value="UniProtKB-KW"/>
</dbReference>
<dbReference type="GO" id="GO:0032790">
    <property type="term" value="P:ribosome disassembly"/>
    <property type="evidence" value="ECO:0007669"/>
    <property type="project" value="TreeGrafter"/>
</dbReference>
<protein>
    <submittedName>
        <fullName evidence="4">Uncharacterized protein</fullName>
    </submittedName>
</protein>
<dbReference type="PANTHER" id="PTHR43261:SF1">
    <property type="entry name" value="RIBOSOME-RELEASING FACTOR 2, MITOCHONDRIAL"/>
    <property type="match status" value="1"/>
</dbReference>
<dbReference type="AlphaFoldDB" id="A0A5C7GVA5"/>
<evidence type="ECO:0000313" key="5">
    <source>
        <dbReference type="Proteomes" id="UP000323000"/>
    </source>
</evidence>
<keyword evidence="1" id="KW-0547">Nucleotide-binding</keyword>
<gene>
    <name evidence="4" type="ORF">EZV62_024508</name>
</gene>
<evidence type="ECO:0000256" key="1">
    <source>
        <dbReference type="ARBA" id="ARBA00022741"/>
    </source>
</evidence>
<dbReference type="InterPro" id="IPR027417">
    <property type="entry name" value="P-loop_NTPase"/>
</dbReference>
<accession>A0A5C7GVA5</accession>
<evidence type="ECO:0000256" key="2">
    <source>
        <dbReference type="ARBA" id="ARBA00022917"/>
    </source>
</evidence>
<name>A0A5C7GVA5_9ROSI</name>
<evidence type="ECO:0000256" key="3">
    <source>
        <dbReference type="ARBA" id="ARBA00023134"/>
    </source>
</evidence>
<proteinExistence type="predicted"/>
<dbReference type="Gene3D" id="3.40.50.300">
    <property type="entry name" value="P-loop containing nucleotide triphosphate hydrolases"/>
    <property type="match status" value="1"/>
</dbReference>
<comment type="caution">
    <text evidence="4">The sequence shown here is derived from an EMBL/GenBank/DDBJ whole genome shotgun (WGS) entry which is preliminary data.</text>
</comment>
<keyword evidence="5" id="KW-1185">Reference proteome</keyword>
<keyword evidence="2" id="KW-0648">Protein biosynthesis</keyword>
<dbReference type="GO" id="GO:0006412">
    <property type="term" value="P:translation"/>
    <property type="evidence" value="ECO:0007669"/>
    <property type="project" value="UniProtKB-KW"/>
</dbReference>
<dbReference type="OrthoDB" id="198619at2759"/>
<organism evidence="4 5">
    <name type="scientific">Acer yangbiense</name>
    <dbReference type="NCBI Taxonomy" id="1000413"/>
    <lineage>
        <taxon>Eukaryota</taxon>
        <taxon>Viridiplantae</taxon>
        <taxon>Streptophyta</taxon>
        <taxon>Embryophyta</taxon>
        <taxon>Tracheophyta</taxon>
        <taxon>Spermatophyta</taxon>
        <taxon>Magnoliopsida</taxon>
        <taxon>eudicotyledons</taxon>
        <taxon>Gunneridae</taxon>
        <taxon>Pentapetalae</taxon>
        <taxon>rosids</taxon>
        <taxon>malvids</taxon>
        <taxon>Sapindales</taxon>
        <taxon>Sapindaceae</taxon>
        <taxon>Hippocastanoideae</taxon>
        <taxon>Acereae</taxon>
        <taxon>Acer</taxon>
    </lineage>
</organism>
<dbReference type="SUPFAM" id="SSF52540">
    <property type="entry name" value="P-loop containing nucleoside triphosphate hydrolases"/>
    <property type="match status" value="1"/>
</dbReference>
<sequence length="114" mass="12772">MKAIIWSGEELGAKFVYEDILTDLQEEYLSQLIETVVKLDDDAKERYLEGVVEPDEETIKKLIRKGTISGSFVLVLCGSVFKNKRVQLLLNAVVDYLPSALDVPLMNGTNPENP</sequence>
<keyword evidence="3" id="KW-0342">GTP-binding</keyword>
<dbReference type="EMBL" id="VAHF01000012">
    <property type="protein sequence ID" value="TXG48633.1"/>
    <property type="molecule type" value="Genomic_DNA"/>
</dbReference>
<evidence type="ECO:0000313" key="4">
    <source>
        <dbReference type="EMBL" id="TXG48633.1"/>
    </source>
</evidence>
<reference evidence="5" key="1">
    <citation type="journal article" date="2019" name="Gigascience">
        <title>De novo genome assembly of the endangered Acer yangbiense, a plant species with extremely small populations endemic to Yunnan Province, China.</title>
        <authorList>
            <person name="Yang J."/>
            <person name="Wariss H.M."/>
            <person name="Tao L."/>
            <person name="Zhang R."/>
            <person name="Yun Q."/>
            <person name="Hollingsworth P."/>
            <person name="Dao Z."/>
            <person name="Luo G."/>
            <person name="Guo H."/>
            <person name="Ma Y."/>
            <person name="Sun W."/>
        </authorList>
    </citation>
    <scope>NUCLEOTIDE SEQUENCE [LARGE SCALE GENOMIC DNA]</scope>
    <source>
        <strain evidence="5">cv. Malutang</strain>
    </source>
</reference>
<dbReference type="PANTHER" id="PTHR43261">
    <property type="entry name" value="TRANSLATION ELONGATION FACTOR G-RELATED"/>
    <property type="match status" value="1"/>
</dbReference>